<dbReference type="EMBL" id="FX985796">
    <property type="protein sequence ID" value="BBA93683.1"/>
    <property type="molecule type" value="mRNA"/>
</dbReference>
<evidence type="ECO:0000256" key="1">
    <source>
        <dbReference type="ARBA" id="ARBA00001954"/>
    </source>
</evidence>
<name>A0A2Z5U5Y9_9NEOP</name>
<protein>
    <submittedName>
        <fullName evidence="2">Putative alkylated DNA repair protein alkB-like protein 4</fullName>
    </submittedName>
</protein>
<dbReference type="Gene3D" id="2.60.120.590">
    <property type="entry name" value="Alpha-ketoglutarate-dependent dioxygenase AlkB-like"/>
    <property type="match status" value="1"/>
</dbReference>
<comment type="cofactor">
    <cofactor evidence="1">
        <name>Fe(2+)</name>
        <dbReference type="ChEBI" id="CHEBI:29033"/>
    </cofactor>
</comment>
<dbReference type="AlphaFoldDB" id="A0A2Z5U5Y9"/>
<accession>A0A2Z5U5Y9</accession>
<evidence type="ECO:0000313" key="2">
    <source>
        <dbReference type="EMBL" id="BBA93683.1"/>
    </source>
</evidence>
<dbReference type="InterPro" id="IPR037151">
    <property type="entry name" value="AlkB-like_sf"/>
</dbReference>
<dbReference type="InterPro" id="IPR032857">
    <property type="entry name" value="ALKBH4"/>
</dbReference>
<dbReference type="GO" id="GO:0070988">
    <property type="term" value="P:demethylation"/>
    <property type="evidence" value="ECO:0007669"/>
    <property type="project" value="InterPro"/>
</dbReference>
<dbReference type="PANTHER" id="PTHR12463:SF0">
    <property type="entry name" value="ALPHA-KETOGLUTARATE-DEPENDENT DIOXYGENASE ALKB HOMOLOG 4"/>
    <property type="match status" value="1"/>
</dbReference>
<gene>
    <name evidence="2" type="primary">RsALKBH4</name>
</gene>
<dbReference type="GO" id="GO:0016491">
    <property type="term" value="F:oxidoreductase activity"/>
    <property type="evidence" value="ECO:0007669"/>
    <property type="project" value="TreeGrafter"/>
</dbReference>
<reference evidence="2" key="2">
    <citation type="submission" date="2017-10" db="EMBL/GenBank/DDBJ databases">
        <title>High Expression of DNA Repair Genes in Long-Lived Termite King.</title>
        <authorList>
            <person name="Tasaki E."/>
            <person name="Mitaka Y."/>
            <person name="Nozaki T."/>
            <person name="Kobayashi K."/>
            <person name="Matsuura K."/>
            <person name="Iuchi Y."/>
        </authorList>
    </citation>
    <scope>NUCLEOTIDE SEQUENCE</scope>
</reference>
<dbReference type="PANTHER" id="PTHR12463">
    <property type="entry name" value="OXYGENASE-RELATED"/>
    <property type="match status" value="1"/>
</dbReference>
<reference evidence="2" key="1">
    <citation type="journal article" date="2016" name="PLoS ONE">
        <title>Caste-Specific and Sex-Specific Expression of Chemoreceptor Genes in a Termite.</title>
        <authorList>
            <person name="Mitaka Y."/>
            <person name="Kobayashi K."/>
            <person name="Mikheyev A."/>
            <person name="Tin M.M.Y."/>
            <person name="Watanabe Y."/>
            <person name="Matsuura K."/>
        </authorList>
    </citation>
    <scope>NUCLEOTIDE SEQUENCE</scope>
</reference>
<organism evidence="2">
    <name type="scientific">Reticulitermes speratus</name>
    <dbReference type="NCBI Taxonomy" id="60591"/>
    <lineage>
        <taxon>Eukaryota</taxon>
        <taxon>Metazoa</taxon>
        <taxon>Ecdysozoa</taxon>
        <taxon>Arthropoda</taxon>
        <taxon>Hexapoda</taxon>
        <taxon>Insecta</taxon>
        <taxon>Pterygota</taxon>
        <taxon>Neoptera</taxon>
        <taxon>Polyneoptera</taxon>
        <taxon>Dictyoptera</taxon>
        <taxon>Blattodea</taxon>
        <taxon>Blattoidea</taxon>
        <taxon>Termitoidae</taxon>
        <taxon>Rhinotermitidae</taxon>
        <taxon>Reticulitermes</taxon>
        <taxon>Frontotermes</taxon>
    </lineage>
</organism>
<dbReference type="GO" id="GO:0032451">
    <property type="term" value="F:demethylase activity"/>
    <property type="evidence" value="ECO:0007669"/>
    <property type="project" value="TreeGrafter"/>
</dbReference>
<dbReference type="SUPFAM" id="SSF51197">
    <property type="entry name" value="Clavaminate synthase-like"/>
    <property type="match status" value="1"/>
</dbReference>
<sequence>MPFRPITMDTVRPCGCKGIRTCLICEQECGITKKDFLGLQQDRDVYVYCPWCNKAWPGWDAFTYKEHPNHNGTSVVFSGIYIQLDFLSVAEEESLIKGIDEMTWEQSQSGRRKQNFGPKCNFKKKRLKLGSFKGFPAFTKFVQEKFKDVDILQGYQTVEQCSLEYNPIRGASIDPHIDDCWVWGERIVTVNLLADSVLTMTQYHGDHNRYNLLDVDTYPPVLNQEGKVITEYENTDCAGYEFFQHRNTIMDNSLKLDGTDVVRVPMPRRSLLVMYGPARYMWEHSVLREDILQRRVCLAYREFTPTYLERGKLAHEGHVFLNIARNFLDHKHVDSIK</sequence>
<proteinExistence type="evidence at transcript level"/>